<reference evidence="4" key="1">
    <citation type="journal article" date="2019" name="Int. J. Syst. Evol. Microbiol.">
        <title>The Global Catalogue of Microorganisms (GCM) 10K type strain sequencing project: providing services to taxonomists for standard genome sequencing and annotation.</title>
        <authorList>
            <consortium name="The Broad Institute Genomics Platform"/>
            <consortium name="The Broad Institute Genome Sequencing Center for Infectious Disease"/>
            <person name="Wu L."/>
            <person name="Ma J."/>
        </authorList>
    </citation>
    <scope>NUCLEOTIDE SEQUENCE [LARGE SCALE GENOMIC DNA]</scope>
    <source>
        <strain evidence="4">JCM 30531</strain>
    </source>
</reference>
<dbReference type="InterPro" id="IPR027417">
    <property type="entry name" value="P-loop_NTPase"/>
</dbReference>
<accession>A0ABQ2H7S9</accession>
<dbReference type="InterPro" id="IPR036465">
    <property type="entry name" value="vWFA_dom_sf"/>
</dbReference>
<evidence type="ECO:0000313" key="3">
    <source>
        <dbReference type="EMBL" id="GGM52405.1"/>
    </source>
</evidence>
<dbReference type="RefSeq" id="WP_188807914.1">
    <property type="nucleotide sequence ID" value="NZ_BMPU01000002.1"/>
</dbReference>
<dbReference type="PANTHER" id="PTHR35023:SF1">
    <property type="entry name" value="MG-PROTOPORPHYRIN IX CHELATASE"/>
    <property type="match status" value="1"/>
</dbReference>
<dbReference type="Pfam" id="PF13519">
    <property type="entry name" value="VWA_2"/>
    <property type="match status" value="1"/>
</dbReference>
<evidence type="ECO:0000259" key="2">
    <source>
        <dbReference type="PROSITE" id="PS50234"/>
    </source>
</evidence>
<dbReference type="SUPFAM" id="SSF53300">
    <property type="entry name" value="vWA-like"/>
    <property type="match status" value="1"/>
</dbReference>
<dbReference type="PANTHER" id="PTHR35023">
    <property type="entry name" value="CHELATASE-RELATED"/>
    <property type="match status" value="1"/>
</dbReference>
<dbReference type="Gene3D" id="3.40.50.300">
    <property type="entry name" value="P-loop containing nucleotide triphosphate hydrolases"/>
    <property type="match status" value="1"/>
</dbReference>
<evidence type="ECO:0000256" key="1">
    <source>
        <dbReference type="SAM" id="MobiDB-lite"/>
    </source>
</evidence>
<comment type="caution">
    <text evidence="3">The sequence shown here is derived from an EMBL/GenBank/DDBJ whole genome shotgun (WGS) entry which is preliminary data.</text>
</comment>
<keyword evidence="4" id="KW-1185">Reference proteome</keyword>
<proteinExistence type="predicted"/>
<dbReference type="CDD" id="cd00009">
    <property type="entry name" value="AAA"/>
    <property type="match status" value="1"/>
</dbReference>
<feature type="domain" description="VWFA" evidence="2">
    <location>
        <begin position="445"/>
        <end position="623"/>
    </location>
</feature>
<feature type="region of interest" description="Disordered" evidence="1">
    <location>
        <begin position="258"/>
        <end position="346"/>
    </location>
</feature>
<dbReference type="SMART" id="SM00327">
    <property type="entry name" value="VWA"/>
    <property type="match status" value="1"/>
</dbReference>
<sequence>MGAHTFSQWIGAEVARQALIITLIRRQGASLLLSGGSGTGKSMLLSCIASMYPEDVIYLPLHLSPEMLYARYMLDTDGGLRLSPGFLARLEGRVLLVEQLPLHSRELLGQLMVYQEQLPEERRCTLIATTNPEEGAVPSALLDKFDLFVELHPTLDVALRKRILSEALRIPKSGEDMTFLSLVEAARQRLGGMRIGKELQKYVVQVCADPLTLGHRGELALAHSALAWAAWQGKRQAERGDVDAVRQLALAHRWLETHPEPPAELPDDEEQAQDFSSDHHEEGESEGGGDTEMMRGGDNPVSYAEETNNSLDASHAEDEQQDVPMIPPLQSTPKEDPHTSSRASLQQAKEAYLLHQPLETRERHLKESLGSGRRLYSDQPSQRGRLGRVRPYSTQCPQLSLPATIRAAIPYQYLRQRHLKDPTMKLCIHPEDYRSRQLHHRGGYHILFVLDVSGSMGVRERMSLVKGTIIELLKEAYAKRDKVGLITFAQDEAELRLPFTHSAERAAHLMQDIRTGGRTPLWLAIERAGEYLDAERRRVAECLPVVLLLTDGRATSAQRSENHAMRIAEAAKMLQRRCYRCLIIDTESGFIRLKQARHLAESLQAEYYHLDELAQLRSLLHPR</sequence>
<organism evidence="3 4">
    <name type="scientific">Porphyromonas pasteri</name>
    <dbReference type="NCBI Taxonomy" id="1583331"/>
    <lineage>
        <taxon>Bacteria</taxon>
        <taxon>Pseudomonadati</taxon>
        <taxon>Bacteroidota</taxon>
        <taxon>Bacteroidia</taxon>
        <taxon>Bacteroidales</taxon>
        <taxon>Porphyromonadaceae</taxon>
        <taxon>Porphyromonas</taxon>
    </lineage>
</organism>
<dbReference type="Gene3D" id="1.10.8.80">
    <property type="entry name" value="Magnesium chelatase subunit I, C-Terminal domain"/>
    <property type="match status" value="1"/>
</dbReference>
<name>A0ABQ2H7S9_9PORP</name>
<dbReference type="Pfam" id="PF17863">
    <property type="entry name" value="AAA_lid_2"/>
    <property type="match status" value="1"/>
</dbReference>
<dbReference type="Proteomes" id="UP000653477">
    <property type="component" value="Unassembled WGS sequence"/>
</dbReference>
<dbReference type="PROSITE" id="PS50234">
    <property type="entry name" value="VWFA"/>
    <property type="match status" value="1"/>
</dbReference>
<dbReference type="InterPro" id="IPR052989">
    <property type="entry name" value="Mg-chelatase_DI-like"/>
</dbReference>
<dbReference type="InterPro" id="IPR041628">
    <property type="entry name" value="ChlI/MoxR_AAA_lid"/>
</dbReference>
<dbReference type="SUPFAM" id="SSF52540">
    <property type="entry name" value="P-loop containing nucleoside triphosphate hydrolases"/>
    <property type="match status" value="1"/>
</dbReference>
<feature type="region of interest" description="Disordered" evidence="1">
    <location>
        <begin position="367"/>
        <end position="390"/>
    </location>
</feature>
<dbReference type="InterPro" id="IPR003593">
    <property type="entry name" value="AAA+_ATPase"/>
</dbReference>
<dbReference type="EMBL" id="BMPU01000002">
    <property type="protein sequence ID" value="GGM52405.1"/>
    <property type="molecule type" value="Genomic_DNA"/>
</dbReference>
<dbReference type="SMART" id="SM00382">
    <property type="entry name" value="AAA"/>
    <property type="match status" value="1"/>
</dbReference>
<gene>
    <name evidence="3" type="ORF">GCM10007088_08900</name>
</gene>
<dbReference type="Gene3D" id="3.40.50.410">
    <property type="entry name" value="von Willebrand factor, type A domain"/>
    <property type="match status" value="1"/>
</dbReference>
<protein>
    <submittedName>
        <fullName evidence="3">Magnesium chelatase</fullName>
    </submittedName>
</protein>
<dbReference type="InterPro" id="IPR002035">
    <property type="entry name" value="VWF_A"/>
</dbReference>
<evidence type="ECO:0000313" key="4">
    <source>
        <dbReference type="Proteomes" id="UP000653477"/>
    </source>
</evidence>